<dbReference type="EMBL" id="OX458335">
    <property type="protein sequence ID" value="CAI8994497.1"/>
    <property type="molecule type" value="Genomic_DNA"/>
</dbReference>
<reference evidence="2" key="1">
    <citation type="submission" date="2023-03" db="EMBL/GenBank/DDBJ databases">
        <authorList>
            <person name="Pothier F. J."/>
        </authorList>
    </citation>
    <scope>NUCLEOTIDE SEQUENCE</scope>
    <source>
        <strain evidence="2">DAPP-PG 215</strain>
    </source>
</reference>
<evidence type="ECO:0000313" key="3">
    <source>
        <dbReference type="Proteomes" id="UP001177000"/>
    </source>
</evidence>
<evidence type="ECO:0000313" key="2">
    <source>
        <dbReference type="EMBL" id="CAI8994497.1"/>
    </source>
</evidence>
<feature type="region of interest" description="Disordered" evidence="1">
    <location>
        <begin position="19"/>
        <end position="41"/>
    </location>
</feature>
<accession>A0AAV1BTA4</accession>
<dbReference type="Proteomes" id="UP001177000">
    <property type="component" value="Chromosome"/>
</dbReference>
<protein>
    <submittedName>
        <fullName evidence="2">Uncharacterized protein</fullName>
    </submittedName>
</protein>
<proteinExistence type="predicted"/>
<dbReference type="AlphaFoldDB" id="A0AAV1BTA4"/>
<organism evidence="2 3">
    <name type="scientific">Pseudomonas syringae pv. tomato</name>
    <dbReference type="NCBI Taxonomy" id="323"/>
    <lineage>
        <taxon>Bacteria</taxon>
        <taxon>Pseudomonadati</taxon>
        <taxon>Pseudomonadota</taxon>
        <taxon>Gammaproteobacteria</taxon>
        <taxon>Pseudomonadales</taxon>
        <taxon>Pseudomonadaceae</taxon>
        <taxon>Pseudomonas</taxon>
    </lineage>
</organism>
<sequence>MPPRSVTCIPERIGASLCDVKPQGENGLSEPDDQTQSVGYH</sequence>
<evidence type="ECO:0000256" key="1">
    <source>
        <dbReference type="SAM" id="MobiDB-lite"/>
    </source>
</evidence>
<name>A0AAV1BTA4_PSEUB</name>
<gene>
    <name evidence="2" type="ORF">DAPPPG215_27765</name>
</gene>